<dbReference type="InterPro" id="IPR011009">
    <property type="entry name" value="Kinase-like_dom_sf"/>
</dbReference>
<dbReference type="SUPFAM" id="SSF56112">
    <property type="entry name" value="Protein kinase-like (PK-like)"/>
    <property type="match status" value="1"/>
</dbReference>
<dbReference type="OrthoDB" id="3638028at2"/>
<gene>
    <name evidence="1" type="ORF">F8566_40330</name>
</gene>
<dbReference type="Proteomes" id="UP000468735">
    <property type="component" value="Unassembled WGS sequence"/>
</dbReference>
<evidence type="ECO:0000313" key="1">
    <source>
        <dbReference type="EMBL" id="KAB2341839.1"/>
    </source>
</evidence>
<comment type="caution">
    <text evidence="1">The sequence shown here is derived from an EMBL/GenBank/DDBJ whole genome shotgun (WGS) entry which is preliminary data.</text>
</comment>
<evidence type="ECO:0000313" key="2">
    <source>
        <dbReference type="Proteomes" id="UP000468735"/>
    </source>
</evidence>
<dbReference type="GO" id="GO:0016773">
    <property type="term" value="F:phosphotransferase activity, alcohol group as acceptor"/>
    <property type="evidence" value="ECO:0007669"/>
    <property type="project" value="InterPro"/>
</dbReference>
<dbReference type="InterPro" id="IPR006748">
    <property type="entry name" value="NH2Glyco/OHUrea_AB-resist_kin"/>
</dbReference>
<name>A0A6H9YK13_9ACTN</name>
<proteinExistence type="predicted"/>
<keyword evidence="1" id="KW-0808">Transferase</keyword>
<accession>A0A6H9YK13</accession>
<protein>
    <submittedName>
        <fullName evidence="1">Hydroxyurea phosphotransferase</fullName>
    </submittedName>
</protein>
<dbReference type="Pfam" id="PF04655">
    <property type="entry name" value="APH_6_hur"/>
    <property type="match status" value="1"/>
</dbReference>
<dbReference type="EMBL" id="WBMT01000024">
    <property type="protein sequence ID" value="KAB2341839.1"/>
    <property type="molecule type" value="Genomic_DNA"/>
</dbReference>
<dbReference type="GO" id="GO:0019748">
    <property type="term" value="P:secondary metabolic process"/>
    <property type="evidence" value="ECO:0007669"/>
    <property type="project" value="InterPro"/>
</dbReference>
<keyword evidence="2" id="KW-1185">Reference proteome</keyword>
<reference evidence="1 2" key="1">
    <citation type="submission" date="2019-09" db="EMBL/GenBank/DDBJ databases">
        <title>Actinomadura physcomitrii sp. nov., a novel actinomycete isolated from moss [Physcomitrium sphaericum (Ludw) Fuernr].</title>
        <authorList>
            <person name="Zhuang X."/>
            <person name="Liu C."/>
        </authorList>
    </citation>
    <scope>NUCLEOTIDE SEQUENCE [LARGE SCALE GENOMIC DNA]</scope>
    <source>
        <strain evidence="1 2">HMC1</strain>
    </source>
</reference>
<sequence length="305" mass="33682">MSEIEVPAELATTQSKYNGEAGRAWIASLPRLAADHLERWDLTITGGSMHGMASLVLPVRTSDGTPAALKLQILDEETESEPVGLRLWDGDAAVRLLRSDETTGVMLLERLDSARSLSSVPDDTKALQILTELLARLVAHPAPEGMRRLGDIAQAMLDQVPSALPTFHTDEERRVVQTCAAVVSDLVAEPGDRLLHWDLHYDNVLAGEREPWLAIDPKPLAGDPGFDLLPAIDNRWDEIVATGDVGRAVRRRFDLMVEILGLDRQRAVGWTYGRVLQNVLWDVEDGEEQMDGVQRAIAEALYPYL</sequence>
<dbReference type="AlphaFoldDB" id="A0A6H9YK13"/>
<organism evidence="1 2">
    <name type="scientific">Actinomadura rudentiformis</name>
    <dbReference type="NCBI Taxonomy" id="359158"/>
    <lineage>
        <taxon>Bacteria</taxon>
        <taxon>Bacillati</taxon>
        <taxon>Actinomycetota</taxon>
        <taxon>Actinomycetes</taxon>
        <taxon>Streptosporangiales</taxon>
        <taxon>Thermomonosporaceae</taxon>
        <taxon>Actinomadura</taxon>
    </lineage>
</organism>